<accession>A0A3P8VEC1</accession>
<feature type="repeat" description="ANK" evidence="1">
    <location>
        <begin position="182"/>
        <end position="214"/>
    </location>
</feature>
<dbReference type="SMART" id="SM00248">
    <property type="entry name" value="ANK"/>
    <property type="match status" value="3"/>
</dbReference>
<dbReference type="InterPro" id="IPR053210">
    <property type="entry name" value="ANKRD12"/>
</dbReference>
<keyword evidence="3" id="KW-1185">Reference proteome</keyword>
<feature type="repeat" description="ANK" evidence="1">
    <location>
        <begin position="149"/>
        <end position="181"/>
    </location>
</feature>
<dbReference type="Pfam" id="PF12796">
    <property type="entry name" value="Ank_2"/>
    <property type="match status" value="1"/>
</dbReference>
<evidence type="ECO:0000256" key="1">
    <source>
        <dbReference type="PROSITE-ProRule" id="PRU00023"/>
    </source>
</evidence>
<protein>
    <submittedName>
        <fullName evidence="2">Uncharacterized protein</fullName>
    </submittedName>
</protein>
<dbReference type="InterPro" id="IPR002110">
    <property type="entry name" value="Ankyrin_rpt"/>
</dbReference>
<dbReference type="GO" id="GO:0005654">
    <property type="term" value="C:nucleoplasm"/>
    <property type="evidence" value="ECO:0007669"/>
    <property type="project" value="TreeGrafter"/>
</dbReference>
<dbReference type="Proteomes" id="UP000265120">
    <property type="component" value="Chromosome Z"/>
</dbReference>
<dbReference type="PROSITE" id="PS50088">
    <property type="entry name" value="ANK_REPEAT"/>
    <property type="match status" value="3"/>
</dbReference>
<dbReference type="GeneTree" id="ENSGT00940000154742"/>
<dbReference type="PROSITE" id="PS50297">
    <property type="entry name" value="ANK_REP_REGION"/>
    <property type="match status" value="3"/>
</dbReference>
<dbReference type="SUPFAM" id="SSF48403">
    <property type="entry name" value="Ankyrin repeat"/>
    <property type="match status" value="1"/>
</dbReference>
<organism evidence="2 3">
    <name type="scientific">Cynoglossus semilaevis</name>
    <name type="common">Tongue sole</name>
    <dbReference type="NCBI Taxonomy" id="244447"/>
    <lineage>
        <taxon>Eukaryota</taxon>
        <taxon>Metazoa</taxon>
        <taxon>Chordata</taxon>
        <taxon>Craniata</taxon>
        <taxon>Vertebrata</taxon>
        <taxon>Euteleostomi</taxon>
        <taxon>Actinopterygii</taxon>
        <taxon>Neopterygii</taxon>
        <taxon>Teleostei</taxon>
        <taxon>Neoteleostei</taxon>
        <taxon>Acanthomorphata</taxon>
        <taxon>Carangaria</taxon>
        <taxon>Pleuronectiformes</taxon>
        <taxon>Pleuronectoidei</taxon>
        <taxon>Cynoglossidae</taxon>
        <taxon>Cynoglossinae</taxon>
        <taxon>Cynoglossus</taxon>
    </lineage>
</organism>
<dbReference type="Ensembl" id="ENSCSET00000013807.1">
    <property type="protein sequence ID" value="ENSCSEP00000013648.1"/>
    <property type="gene ID" value="ENSCSEG00000008788.1"/>
</dbReference>
<keyword evidence="1" id="KW-0040">ANK repeat</keyword>
<reference evidence="2" key="3">
    <citation type="submission" date="2025-09" db="UniProtKB">
        <authorList>
            <consortium name="Ensembl"/>
        </authorList>
    </citation>
    <scope>IDENTIFICATION</scope>
</reference>
<proteinExistence type="predicted"/>
<dbReference type="AlphaFoldDB" id="A0A3P8VEC1"/>
<reference evidence="2 3" key="1">
    <citation type="journal article" date="2014" name="Nat. Genet.">
        <title>Whole-genome sequence of a flatfish provides insights into ZW sex chromosome evolution and adaptation to a benthic lifestyle.</title>
        <authorList>
            <person name="Chen S."/>
            <person name="Zhang G."/>
            <person name="Shao C."/>
            <person name="Huang Q."/>
            <person name="Liu G."/>
            <person name="Zhang P."/>
            <person name="Song W."/>
            <person name="An N."/>
            <person name="Chalopin D."/>
            <person name="Volff J.N."/>
            <person name="Hong Y."/>
            <person name="Li Q."/>
            <person name="Sha Z."/>
            <person name="Zhou H."/>
            <person name="Xie M."/>
            <person name="Yu Q."/>
            <person name="Liu Y."/>
            <person name="Xiang H."/>
            <person name="Wang N."/>
            <person name="Wu K."/>
            <person name="Yang C."/>
            <person name="Zhou Q."/>
            <person name="Liao X."/>
            <person name="Yang L."/>
            <person name="Hu Q."/>
            <person name="Zhang J."/>
            <person name="Meng L."/>
            <person name="Jin L."/>
            <person name="Tian Y."/>
            <person name="Lian J."/>
            <person name="Yang J."/>
            <person name="Miao G."/>
            <person name="Liu S."/>
            <person name="Liang Z."/>
            <person name="Yan F."/>
            <person name="Li Y."/>
            <person name="Sun B."/>
            <person name="Zhang H."/>
            <person name="Zhang J."/>
            <person name="Zhu Y."/>
            <person name="Du M."/>
            <person name="Zhao Y."/>
            <person name="Schartl M."/>
            <person name="Tang Q."/>
            <person name="Wang J."/>
        </authorList>
    </citation>
    <scope>NUCLEOTIDE SEQUENCE</scope>
</reference>
<feature type="repeat" description="ANK" evidence="1">
    <location>
        <begin position="116"/>
        <end position="148"/>
    </location>
</feature>
<evidence type="ECO:0000313" key="3">
    <source>
        <dbReference type="Proteomes" id="UP000265120"/>
    </source>
</evidence>
<dbReference type="Pfam" id="PF00023">
    <property type="entry name" value="Ank"/>
    <property type="match status" value="1"/>
</dbReference>
<name>A0A3P8VEC1_CYNSE</name>
<dbReference type="InterPro" id="IPR036770">
    <property type="entry name" value="Ankyrin_rpt-contain_sf"/>
</dbReference>
<sequence>MFFITEILEMSENSHRELWTSVSRSDDESVSLLPDMNGHQNTVAVEDAEKGGSHTQGVIVPKEKLDNKLFPLEKVKGVKCNYDHSSVANQSTSQSANVSSWKRIPNKTQVLKRNEKGETVLFKACRRKDLAQVKMLIQAGINVNVADYAGWTALHDAVAAGDRTVVEELLKAGAIINTQSLDGSMPLHDAVFSGHYQVVKLFLQSGSRFSDRNISGLTALEVAEKNIIDLLSSLPTFSGLEKLSADQKEAETSCQTQLFCKTGLRSRRSYLTNVPSRASGNTEVAREPGDIQLGKKDRTGNVRALSSLNTCCFFYQSDVLWCNPNCCCMEFSFVIQFYLRHLQAITVILNAMERIQSNMSSWPLTSPEDEGTANRNCSVQSVGNCSFLNKGVASC</sequence>
<evidence type="ECO:0000313" key="2">
    <source>
        <dbReference type="Ensembl" id="ENSCSEP00000013648.1"/>
    </source>
</evidence>
<dbReference type="PANTHER" id="PTHR24149:SF14">
    <property type="entry name" value="ANKYRIN REPEAT DOMAIN 12"/>
    <property type="match status" value="1"/>
</dbReference>
<reference evidence="2" key="2">
    <citation type="submission" date="2025-08" db="UniProtKB">
        <authorList>
            <consortium name="Ensembl"/>
        </authorList>
    </citation>
    <scope>IDENTIFICATION</scope>
</reference>
<dbReference type="STRING" id="244447.ENSCSEP00000013648"/>
<dbReference type="InParanoid" id="A0A3P8VEC1"/>
<dbReference type="Gene3D" id="1.25.40.20">
    <property type="entry name" value="Ankyrin repeat-containing domain"/>
    <property type="match status" value="2"/>
</dbReference>
<dbReference type="PANTHER" id="PTHR24149">
    <property type="entry name" value="ANKYRIN REPEAT DOMAIN-CONTAINING PROTEIN 12"/>
    <property type="match status" value="1"/>
</dbReference>